<gene>
    <name evidence="1" type="ORF">JG688_00018261</name>
</gene>
<reference evidence="1" key="1">
    <citation type="submission" date="2021-01" db="EMBL/GenBank/DDBJ databases">
        <title>Phytophthora aleatoria, a newly-described species from Pinus radiata is distinct from Phytophthora cactorum isolates based on comparative genomics.</title>
        <authorList>
            <person name="Mcdougal R."/>
            <person name="Panda P."/>
            <person name="Williams N."/>
            <person name="Studholme D.J."/>
        </authorList>
    </citation>
    <scope>NUCLEOTIDE SEQUENCE</scope>
    <source>
        <strain evidence="1">NZFS 4037</strain>
    </source>
</reference>
<organism evidence="1 2">
    <name type="scientific">Phytophthora aleatoria</name>
    <dbReference type="NCBI Taxonomy" id="2496075"/>
    <lineage>
        <taxon>Eukaryota</taxon>
        <taxon>Sar</taxon>
        <taxon>Stramenopiles</taxon>
        <taxon>Oomycota</taxon>
        <taxon>Peronosporomycetes</taxon>
        <taxon>Peronosporales</taxon>
        <taxon>Peronosporaceae</taxon>
        <taxon>Phytophthora</taxon>
    </lineage>
</organism>
<dbReference type="EMBL" id="JAENGY010003216">
    <property type="protein sequence ID" value="KAG6942197.1"/>
    <property type="molecule type" value="Genomic_DNA"/>
</dbReference>
<dbReference type="Proteomes" id="UP000709295">
    <property type="component" value="Unassembled WGS sequence"/>
</dbReference>
<feature type="non-terminal residue" evidence="1">
    <location>
        <position position="97"/>
    </location>
</feature>
<name>A0A8J5IFT5_9STRA</name>
<evidence type="ECO:0000313" key="1">
    <source>
        <dbReference type="EMBL" id="KAG6942197.1"/>
    </source>
</evidence>
<comment type="caution">
    <text evidence="1">The sequence shown here is derived from an EMBL/GenBank/DDBJ whole genome shotgun (WGS) entry which is preliminary data.</text>
</comment>
<dbReference type="AlphaFoldDB" id="A0A8J5IFT5"/>
<evidence type="ECO:0000313" key="2">
    <source>
        <dbReference type="Proteomes" id="UP000709295"/>
    </source>
</evidence>
<proteinExistence type="predicted"/>
<sequence length="97" mass="10539">MSYSDGLPRFLAAVGASLKHLTLEGPMEELDPSTISQSCPNLETLSVLGYFVNIRLDLTQYHESNQPLPPVKGNWNSVSKLVADLMDPGNPIARSAL</sequence>
<keyword evidence="2" id="KW-1185">Reference proteome</keyword>
<protein>
    <submittedName>
        <fullName evidence="1">Uncharacterized protein</fullName>
    </submittedName>
</protein>
<accession>A0A8J5IFT5</accession>